<comment type="subcellular location">
    <subcellularLocation>
        <location evidence="1 5">Secreted</location>
    </subcellularLocation>
</comment>
<dbReference type="Pfam" id="PF16810">
    <property type="entry name" value="RXLR"/>
    <property type="match status" value="1"/>
</dbReference>
<comment type="similarity">
    <text evidence="2 5">Belongs to the RxLR effector family.</text>
</comment>
<dbReference type="OrthoDB" id="10509049at2759"/>
<evidence type="ECO:0000256" key="4">
    <source>
        <dbReference type="ARBA" id="ARBA00022729"/>
    </source>
</evidence>
<keyword evidence="3 5" id="KW-0964">Secreted</keyword>
<dbReference type="Proteomes" id="UP000198211">
    <property type="component" value="Unassembled WGS sequence"/>
</dbReference>
<sequence>MRLTFVVLAVIAVTTSFASTNAQPTAISAQMSTRMANSSDASLDNEKRFLRGGRVSEDDISSEDIHDDNEERGISITTDELAKLVRGETSKIFARWRKAGHANSAVTNALEQLHSSGKVSEEKYRDIVRWYRDLSRR</sequence>
<evidence type="ECO:0000313" key="7">
    <source>
        <dbReference type="Proteomes" id="UP000198211"/>
    </source>
</evidence>
<comment type="caution">
    <text evidence="6">The sequence shown here is derived from an EMBL/GenBank/DDBJ whole genome shotgun (WGS) entry which is preliminary data.</text>
</comment>
<feature type="signal peptide" evidence="5">
    <location>
        <begin position="1"/>
        <end position="22"/>
    </location>
</feature>
<comment type="function">
    <text evidence="5">Effector that suppresses plant defense responses during pathogen infection.</text>
</comment>
<accession>A0A225V153</accession>
<keyword evidence="4 5" id="KW-0732">Signal</keyword>
<evidence type="ECO:0000256" key="3">
    <source>
        <dbReference type="ARBA" id="ARBA00022525"/>
    </source>
</evidence>
<feature type="chain" id="PRO_5028515707" description="RxLR effector protein" evidence="5">
    <location>
        <begin position="23"/>
        <end position="137"/>
    </location>
</feature>
<evidence type="ECO:0000256" key="5">
    <source>
        <dbReference type="RuleBase" id="RU367124"/>
    </source>
</evidence>
<protein>
    <recommendedName>
        <fullName evidence="5">RxLR effector protein</fullName>
    </recommendedName>
</protein>
<evidence type="ECO:0000256" key="2">
    <source>
        <dbReference type="ARBA" id="ARBA00010400"/>
    </source>
</evidence>
<dbReference type="AlphaFoldDB" id="A0A225V153"/>
<dbReference type="EMBL" id="NBNE01008380">
    <property type="protein sequence ID" value="OWY99545.1"/>
    <property type="molecule type" value="Genomic_DNA"/>
</dbReference>
<name>A0A225V153_9STRA</name>
<organism evidence="6 7">
    <name type="scientific">Phytophthora megakarya</name>
    <dbReference type="NCBI Taxonomy" id="4795"/>
    <lineage>
        <taxon>Eukaryota</taxon>
        <taxon>Sar</taxon>
        <taxon>Stramenopiles</taxon>
        <taxon>Oomycota</taxon>
        <taxon>Peronosporomycetes</taxon>
        <taxon>Peronosporales</taxon>
        <taxon>Peronosporaceae</taxon>
        <taxon>Phytophthora</taxon>
    </lineage>
</organism>
<evidence type="ECO:0000313" key="6">
    <source>
        <dbReference type="EMBL" id="OWY99545.1"/>
    </source>
</evidence>
<proteinExistence type="inferred from homology"/>
<dbReference type="GO" id="GO:0005576">
    <property type="term" value="C:extracellular region"/>
    <property type="evidence" value="ECO:0007669"/>
    <property type="project" value="UniProtKB-SubCell"/>
</dbReference>
<comment type="domain">
    <text evidence="5">The RxLR-dEER motif acts to carry the protein into the host cell cytoplasm through binding to cell surface phosphatidylinositol-3-phosphate.</text>
</comment>
<dbReference type="InterPro" id="IPR031825">
    <property type="entry name" value="RXLR"/>
</dbReference>
<evidence type="ECO:0000256" key="1">
    <source>
        <dbReference type="ARBA" id="ARBA00004613"/>
    </source>
</evidence>
<keyword evidence="7" id="KW-1185">Reference proteome</keyword>
<reference evidence="7" key="1">
    <citation type="submission" date="2017-03" db="EMBL/GenBank/DDBJ databases">
        <title>Phytopthora megakarya and P. palmivora, two closely related causual agents of cacao black pod achieved similar genome size and gene model numbers by different mechanisms.</title>
        <authorList>
            <person name="Ali S."/>
            <person name="Shao J."/>
            <person name="Larry D.J."/>
            <person name="Kronmiller B."/>
            <person name="Shen D."/>
            <person name="Strem M.D."/>
            <person name="Melnick R.L."/>
            <person name="Guiltinan M.J."/>
            <person name="Tyler B.M."/>
            <person name="Meinhardt L.W."/>
            <person name="Bailey B.A."/>
        </authorList>
    </citation>
    <scope>NUCLEOTIDE SEQUENCE [LARGE SCALE GENOMIC DNA]</scope>
    <source>
        <strain evidence="7">zdho120</strain>
    </source>
</reference>
<gene>
    <name evidence="6" type="ORF">PHMEG_00029436</name>
</gene>